<keyword evidence="4" id="KW-0496">Mitochondrion</keyword>
<evidence type="ECO:0000256" key="3">
    <source>
        <dbReference type="ARBA" id="ARBA00022980"/>
    </source>
</evidence>
<protein>
    <recommendedName>
        <fullName evidence="6">Large ribosomal subunit protein mL49</fullName>
    </recommendedName>
</protein>
<dbReference type="STRING" id="1328760.A0A165G8T9"/>
<evidence type="ECO:0000256" key="1">
    <source>
        <dbReference type="ARBA" id="ARBA00004173"/>
    </source>
</evidence>
<keyword evidence="3" id="KW-0689">Ribosomal protein</keyword>
<reference evidence="7 8" key="1">
    <citation type="journal article" date="2016" name="Fungal Biol.">
        <title>The genome of Xylona heveae provides a window into fungal endophytism.</title>
        <authorList>
            <person name="Gazis R."/>
            <person name="Kuo A."/>
            <person name="Riley R."/>
            <person name="LaButti K."/>
            <person name="Lipzen A."/>
            <person name="Lin J."/>
            <person name="Amirebrahimi M."/>
            <person name="Hesse C.N."/>
            <person name="Spatafora J.W."/>
            <person name="Henrissat B."/>
            <person name="Hainaut M."/>
            <person name="Grigoriev I.V."/>
            <person name="Hibbett D.S."/>
        </authorList>
    </citation>
    <scope>NUCLEOTIDE SEQUENCE [LARGE SCALE GENOMIC DNA]</scope>
    <source>
        <strain evidence="7 8">TC161</strain>
    </source>
</reference>
<dbReference type="GO" id="GO:0005762">
    <property type="term" value="C:mitochondrial large ribosomal subunit"/>
    <property type="evidence" value="ECO:0007669"/>
    <property type="project" value="TreeGrafter"/>
</dbReference>
<dbReference type="Proteomes" id="UP000076632">
    <property type="component" value="Unassembled WGS sequence"/>
</dbReference>
<evidence type="ECO:0000256" key="6">
    <source>
        <dbReference type="ARBA" id="ARBA00035191"/>
    </source>
</evidence>
<dbReference type="GO" id="GO:0003735">
    <property type="term" value="F:structural constituent of ribosome"/>
    <property type="evidence" value="ECO:0007669"/>
    <property type="project" value="InterPro"/>
</dbReference>
<gene>
    <name evidence="7" type="ORF">L228DRAFT_269329</name>
</gene>
<comment type="similarity">
    <text evidence="2">Belongs to the mitochondrion-specific ribosomal protein mL49 family.</text>
</comment>
<evidence type="ECO:0000256" key="5">
    <source>
        <dbReference type="ARBA" id="ARBA00023274"/>
    </source>
</evidence>
<keyword evidence="5" id="KW-0687">Ribonucleoprotein</keyword>
<dbReference type="FunCoup" id="A0A165G8T9">
    <property type="interactions" value="122"/>
</dbReference>
<dbReference type="OMA" id="TNHISIK"/>
<evidence type="ECO:0000256" key="2">
    <source>
        <dbReference type="ARBA" id="ARBA00005677"/>
    </source>
</evidence>
<accession>A0A165G8T9</accession>
<dbReference type="Gene3D" id="3.30.780.10">
    <property type="entry name" value="SUI1-like domain"/>
    <property type="match status" value="1"/>
</dbReference>
<name>A0A165G8T9_XYLHT</name>
<dbReference type="GeneID" id="28900396"/>
<comment type="subcellular location">
    <subcellularLocation>
        <location evidence="1">Mitochondrion</location>
    </subcellularLocation>
</comment>
<sequence>MVLTQALMPFLRPLGPPQSSSVHQFMRRISSSTRLYNQVQVKVPLSAPTPAPAATVSEPYFVHRTPSRQLPIYTLAKRGGNLHQTKIRKVEGDVKVLRDQLQQALQLDSKDITINSLTKHIIVKGWRKSEITKFLEQRRF</sequence>
<dbReference type="PANTHER" id="PTHR13477:SF0">
    <property type="entry name" value="LARGE RIBOSOMAL SUBUNIT PROTEIN ML49"/>
    <property type="match status" value="1"/>
</dbReference>
<proteinExistence type="inferred from homology"/>
<evidence type="ECO:0000256" key="4">
    <source>
        <dbReference type="ARBA" id="ARBA00023128"/>
    </source>
</evidence>
<dbReference type="InParanoid" id="A0A165G8T9"/>
<dbReference type="GO" id="GO:0006412">
    <property type="term" value="P:translation"/>
    <property type="evidence" value="ECO:0007669"/>
    <property type="project" value="InterPro"/>
</dbReference>
<dbReference type="AlphaFoldDB" id="A0A165G8T9"/>
<dbReference type="OrthoDB" id="19439at2759"/>
<keyword evidence="8" id="KW-1185">Reference proteome</keyword>
<dbReference type="PANTHER" id="PTHR13477">
    <property type="entry name" value="MITOCHONDRIAL 39S RIBOSOMAL PROTEIN L49"/>
    <property type="match status" value="1"/>
</dbReference>
<dbReference type="RefSeq" id="XP_018187435.1">
    <property type="nucleotide sequence ID" value="XM_018335259.1"/>
</dbReference>
<evidence type="ECO:0000313" key="7">
    <source>
        <dbReference type="EMBL" id="KZF21880.1"/>
    </source>
</evidence>
<evidence type="ECO:0000313" key="8">
    <source>
        <dbReference type="Proteomes" id="UP000076632"/>
    </source>
</evidence>
<organism evidence="7 8">
    <name type="scientific">Xylona heveae (strain CBS 132557 / TC161)</name>
    <dbReference type="NCBI Taxonomy" id="1328760"/>
    <lineage>
        <taxon>Eukaryota</taxon>
        <taxon>Fungi</taxon>
        <taxon>Dikarya</taxon>
        <taxon>Ascomycota</taxon>
        <taxon>Pezizomycotina</taxon>
        <taxon>Xylonomycetes</taxon>
        <taxon>Xylonales</taxon>
        <taxon>Xylonaceae</taxon>
        <taxon>Xylona</taxon>
    </lineage>
</organism>
<dbReference type="Pfam" id="PF05046">
    <property type="entry name" value="Img2"/>
    <property type="match status" value="1"/>
</dbReference>
<dbReference type="InterPro" id="IPR007740">
    <property type="entry name" value="Ribosomal_mL49"/>
</dbReference>
<dbReference type="EMBL" id="KV407460">
    <property type="protein sequence ID" value="KZF21880.1"/>
    <property type="molecule type" value="Genomic_DNA"/>
</dbReference>